<evidence type="ECO:0000256" key="4">
    <source>
        <dbReference type="ARBA" id="ARBA00022729"/>
    </source>
</evidence>
<dbReference type="AlphaFoldDB" id="A0A8X8CD10"/>
<evidence type="ECO:0000256" key="8">
    <source>
        <dbReference type="SAM" id="MobiDB-lite"/>
    </source>
</evidence>
<feature type="transmembrane region" description="Helical" evidence="9">
    <location>
        <begin position="163"/>
        <end position="186"/>
    </location>
</feature>
<feature type="transmembrane region" description="Helical" evidence="9">
    <location>
        <begin position="139"/>
        <end position="157"/>
    </location>
</feature>
<keyword evidence="7" id="KW-0539">Nucleus</keyword>
<dbReference type="Pfam" id="PF10225">
    <property type="entry name" value="NEMP"/>
    <property type="match status" value="2"/>
</dbReference>
<protein>
    <submittedName>
        <fullName evidence="10">Uncharacterized protein</fullName>
    </submittedName>
</protein>
<accession>A0A8X8CD10</accession>
<dbReference type="Proteomes" id="UP000886885">
    <property type="component" value="Chromosome 13D"/>
</dbReference>
<comment type="subcellular location">
    <subcellularLocation>
        <location evidence="1">Nucleus inner membrane</location>
        <topology evidence="1">Multi-pass membrane protein</topology>
        <orientation evidence="1">Nucleoplasmic side</orientation>
    </subcellularLocation>
</comment>
<sequence length="603" mass="66965">MPSTITGIDPENPALDVTPSHFHERVFSHDGSKDAFFCERVKVSGHLRWKLSRYASSFRVTLAPSALIPERFHSNIQVCFHRNASLGLCQCEKDDWRNAQKGLWTSVMSPYEERYVDVKLIGDTSGSVSIAVDEDLQQWRLMCLAVGFVLLLLAPIVSSWVPFYYSTSMAIGVFLVIIILLFQVLIDMELFYVPNIFSSWKGLGCIQSELNLEKINHPCVDCSTQHAPNQMGPVHLELIMEGDCHDTLLAVFSGTQGMKLLPTGRKNFFYLSIYGSVLGAGTFILHQISTLVNSILVNFGLSEDMHNPVYIFILVGIVLTGAGLGFWMVRKFVISKDGSVDDGVAQFVKWAMRIIASTFILQVSSSLFDKRKLEDDNLLSLTCFNGLGLCTCGGLKGSFSVHSDMPCAELIPLWPSTLDTPLAMGALLSSCAICSVTLKWWYKRDQSDSGGGSAWLQPAGQTTARFRRAEFHSRSGKMSPQGKMWNSPKSSSAWTSSPVKGVVSPSSHSATVDKQDYYSTFHKTPRRKKFTKKQWEDFTRESTREALMEWAASPEAANWIINNADRMQLLPSNYGSEEMVGSESDSTDASVAGSGKPFSLFNW</sequence>
<feature type="region of interest" description="Disordered" evidence="8">
    <location>
        <begin position="472"/>
        <end position="498"/>
    </location>
</feature>
<evidence type="ECO:0000256" key="2">
    <source>
        <dbReference type="ARBA" id="ARBA00005748"/>
    </source>
</evidence>
<dbReference type="PANTHER" id="PTHR31587:SF3">
    <property type="entry name" value="EXPRESSED PROTEIN"/>
    <property type="match status" value="1"/>
</dbReference>
<evidence type="ECO:0000256" key="9">
    <source>
        <dbReference type="SAM" id="Phobius"/>
    </source>
</evidence>
<evidence type="ECO:0000313" key="11">
    <source>
        <dbReference type="Proteomes" id="UP000886885"/>
    </source>
</evidence>
<keyword evidence="3 9" id="KW-0812">Transmembrane</keyword>
<dbReference type="GO" id="GO:0005637">
    <property type="term" value="C:nuclear inner membrane"/>
    <property type="evidence" value="ECO:0007669"/>
    <property type="project" value="UniProtKB-SubCell"/>
</dbReference>
<evidence type="ECO:0000313" key="10">
    <source>
        <dbReference type="EMBL" id="KAG6750814.1"/>
    </source>
</evidence>
<reference evidence="10" key="1">
    <citation type="journal article" date="2020" name="bioRxiv">
        <title>Hybrid origin of Populus tomentosa Carr. identified through genome sequencing and phylogenomic analysis.</title>
        <authorList>
            <person name="An X."/>
            <person name="Gao K."/>
            <person name="Chen Z."/>
            <person name="Li J."/>
            <person name="Yang X."/>
            <person name="Yang X."/>
            <person name="Zhou J."/>
            <person name="Guo T."/>
            <person name="Zhao T."/>
            <person name="Huang S."/>
            <person name="Miao D."/>
            <person name="Khan W.U."/>
            <person name="Rao P."/>
            <person name="Ye M."/>
            <person name="Lei B."/>
            <person name="Liao W."/>
            <person name="Wang J."/>
            <person name="Ji L."/>
            <person name="Li Y."/>
            <person name="Guo B."/>
            <person name="Mustafa N.S."/>
            <person name="Li S."/>
            <person name="Yun Q."/>
            <person name="Keller S.R."/>
            <person name="Mao J."/>
            <person name="Zhang R."/>
            <person name="Strauss S.H."/>
        </authorList>
    </citation>
    <scope>NUCLEOTIDE SEQUENCE</scope>
    <source>
        <strain evidence="10">GM15</strain>
        <tissue evidence="10">Leaf</tissue>
    </source>
</reference>
<keyword evidence="5 9" id="KW-1133">Transmembrane helix</keyword>
<evidence type="ECO:0000256" key="3">
    <source>
        <dbReference type="ARBA" id="ARBA00022692"/>
    </source>
</evidence>
<evidence type="ECO:0000256" key="5">
    <source>
        <dbReference type="ARBA" id="ARBA00022989"/>
    </source>
</evidence>
<keyword evidence="6 9" id="KW-0472">Membrane</keyword>
<feature type="region of interest" description="Disordered" evidence="8">
    <location>
        <begin position="576"/>
        <end position="603"/>
    </location>
</feature>
<comment type="similarity">
    <text evidence="2">Belongs to the NEMP family.</text>
</comment>
<keyword evidence="11" id="KW-1185">Reference proteome</keyword>
<comment type="caution">
    <text evidence="10">The sequence shown here is derived from an EMBL/GenBank/DDBJ whole genome shotgun (WGS) entry which is preliminary data.</text>
</comment>
<evidence type="ECO:0000256" key="6">
    <source>
        <dbReference type="ARBA" id="ARBA00023136"/>
    </source>
</evidence>
<evidence type="ECO:0000256" key="1">
    <source>
        <dbReference type="ARBA" id="ARBA00004575"/>
    </source>
</evidence>
<organism evidence="10 11">
    <name type="scientific">Populus tomentosa</name>
    <name type="common">Chinese white poplar</name>
    <dbReference type="NCBI Taxonomy" id="118781"/>
    <lineage>
        <taxon>Eukaryota</taxon>
        <taxon>Viridiplantae</taxon>
        <taxon>Streptophyta</taxon>
        <taxon>Embryophyta</taxon>
        <taxon>Tracheophyta</taxon>
        <taxon>Spermatophyta</taxon>
        <taxon>Magnoliopsida</taxon>
        <taxon>eudicotyledons</taxon>
        <taxon>Gunneridae</taxon>
        <taxon>Pentapetalae</taxon>
        <taxon>rosids</taxon>
        <taxon>fabids</taxon>
        <taxon>Malpighiales</taxon>
        <taxon>Salicaceae</taxon>
        <taxon>Saliceae</taxon>
        <taxon>Populus</taxon>
    </lineage>
</organism>
<dbReference type="InterPro" id="IPR019358">
    <property type="entry name" value="NEMP_fam"/>
</dbReference>
<evidence type="ECO:0000256" key="7">
    <source>
        <dbReference type="ARBA" id="ARBA00023242"/>
    </source>
</evidence>
<dbReference type="PANTHER" id="PTHR31587">
    <property type="entry name" value="TRANSMEMBRANE PROTEIN (DUF2215)"/>
    <property type="match status" value="1"/>
</dbReference>
<feature type="transmembrane region" description="Helical" evidence="9">
    <location>
        <begin position="309"/>
        <end position="329"/>
    </location>
</feature>
<dbReference type="EMBL" id="JAAWWB010000026">
    <property type="protein sequence ID" value="KAG6750814.1"/>
    <property type="molecule type" value="Genomic_DNA"/>
</dbReference>
<gene>
    <name evidence="10" type="ORF">POTOM_045329</name>
</gene>
<feature type="compositionally biased region" description="Low complexity" evidence="8">
    <location>
        <begin position="487"/>
        <end position="498"/>
    </location>
</feature>
<name>A0A8X8CD10_POPTO</name>
<dbReference type="OrthoDB" id="772609at2759"/>
<keyword evidence="4" id="KW-0732">Signal</keyword>
<feature type="transmembrane region" description="Helical" evidence="9">
    <location>
        <begin position="268"/>
        <end position="289"/>
    </location>
</feature>
<proteinExistence type="inferred from homology"/>